<dbReference type="InterPro" id="IPR036365">
    <property type="entry name" value="PGBD-like_sf"/>
</dbReference>
<dbReference type="Gene3D" id="2.40.10.120">
    <property type="match status" value="1"/>
</dbReference>
<dbReference type="SUPFAM" id="SSF47090">
    <property type="entry name" value="PGBD-like"/>
    <property type="match status" value="1"/>
</dbReference>
<dbReference type="STRING" id="390807.SAMN04488095_2969"/>
<dbReference type="OrthoDB" id="6810892at2"/>
<evidence type="ECO:0000256" key="1">
    <source>
        <dbReference type="SAM" id="SignalP"/>
    </source>
</evidence>
<dbReference type="EMBL" id="FORA01000004">
    <property type="protein sequence ID" value="SFJ52168.1"/>
    <property type="molecule type" value="Genomic_DNA"/>
</dbReference>
<dbReference type="InterPro" id="IPR002477">
    <property type="entry name" value="Peptidoglycan-bd-like"/>
</dbReference>
<feature type="chain" id="PRO_5011693310" evidence="1">
    <location>
        <begin position="23"/>
        <end position="586"/>
    </location>
</feature>
<dbReference type="Pfam" id="PF13365">
    <property type="entry name" value="Trypsin_2"/>
    <property type="match status" value="1"/>
</dbReference>
<evidence type="ECO:0000259" key="2">
    <source>
        <dbReference type="Pfam" id="PF01471"/>
    </source>
</evidence>
<dbReference type="SUPFAM" id="SSF50494">
    <property type="entry name" value="Trypsin-like serine proteases"/>
    <property type="match status" value="1"/>
</dbReference>
<feature type="signal peptide" evidence="1">
    <location>
        <begin position="1"/>
        <end position="22"/>
    </location>
</feature>
<keyword evidence="1" id="KW-0732">Signal</keyword>
<feature type="domain" description="Peptidoglycan binding-like" evidence="2">
    <location>
        <begin position="165"/>
        <end position="218"/>
    </location>
</feature>
<dbReference type="Pfam" id="PF01471">
    <property type="entry name" value="PG_binding_1"/>
    <property type="match status" value="1"/>
</dbReference>
<sequence length="586" mass="61541">MRFAAILLACSVFSAATFPAAAQDRVFVQIEAHPSLSEAESRARAYGAVVTNINGFALGGGWYGIALGPFDVDTARSVLRDLREDGLIPRDSYVTEGDTYRDRFWPVGAGATAGITAPDPVETQTLPATDSTQIAGVVVPDPVVIEPDETPREARASEALLSREEKMELQRALQWFGFYTAGIDGSFGAGTRNSMAAWQAASGIETSGVLTTRQRAQLMAEYAEAQAELGLEPLTVAKAGIALTAPLGLVTFDRIEAPFVHYLPKNDSGVRLSLISQPGDRTALAGLYEILQTLEIIPTEGDRSKSRDSFRITGVAPDRTTQVVAELADGHIIGYIMSWPEAQDALAARALPEMERTLASVGTPLAPDAGFQPSEQSFDMVSGLDVRKPLRSASGFFVDGAGTVVTASETVAACGRITLDRLHDATIAASQQGVAILRPVNRLAPVEVAAFAPSEGRLRSPVSVGGFPYGGVLGAATLSFGTLEDVRGLDGSPDVMRLSLPARDGDAGGPVLDGSGRVSGMLLPDASDPTRALPDDVTFAIKSTALQTILTSAGVQPVVSQSIAAIAPEDLTTRAVGMTVLVSCWE</sequence>
<gene>
    <name evidence="3" type="ORF">SAMN04488095_2969</name>
</gene>
<name>A0A1I3S0Q8_9RHOB</name>
<dbReference type="InterPro" id="IPR009003">
    <property type="entry name" value="Peptidase_S1_PA"/>
</dbReference>
<reference evidence="3 4" key="1">
    <citation type="submission" date="2016-10" db="EMBL/GenBank/DDBJ databases">
        <authorList>
            <person name="de Groot N.N."/>
        </authorList>
    </citation>
    <scope>NUCLEOTIDE SEQUENCE [LARGE SCALE GENOMIC DNA]</scope>
    <source>
        <strain evidence="3 4">DSM 19073</strain>
    </source>
</reference>
<protein>
    <submittedName>
        <fullName evidence="3">Putative peptidoglycan binding domain-containing protein</fullName>
    </submittedName>
</protein>
<evidence type="ECO:0000313" key="4">
    <source>
        <dbReference type="Proteomes" id="UP000199110"/>
    </source>
</evidence>
<dbReference type="AlphaFoldDB" id="A0A1I3S0Q8"/>
<dbReference type="Gene3D" id="1.10.101.10">
    <property type="entry name" value="PGBD-like superfamily/PGBD"/>
    <property type="match status" value="1"/>
</dbReference>
<dbReference type="Proteomes" id="UP000199110">
    <property type="component" value="Unassembled WGS sequence"/>
</dbReference>
<evidence type="ECO:0000313" key="3">
    <source>
        <dbReference type="EMBL" id="SFJ52168.1"/>
    </source>
</evidence>
<organism evidence="3 4">
    <name type="scientific">Jannaschia pohangensis</name>
    <dbReference type="NCBI Taxonomy" id="390807"/>
    <lineage>
        <taxon>Bacteria</taxon>
        <taxon>Pseudomonadati</taxon>
        <taxon>Pseudomonadota</taxon>
        <taxon>Alphaproteobacteria</taxon>
        <taxon>Rhodobacterales</taxon>
        <taxon>Roseobacteraceae</taxon>
        <taxon>Jannaschia</taxon>
    </lineage>
</organism>
<dbReference type="RefSeq" id="WP_092782490.1">
    <property type="nucleotide sequence ID" value="NZ_FORA01000004.1"/>
</dbReference>
<keyword evidence="4" id="KW-1185">Reference proteome</keyword>
<dbReference type="InterPro" id="IPR036366">
    <property type="entry name" value="PGBDSf"/>
</dbReference>
<accession>A0A1I3S0Q8</accession>
<proteinExistence type="predicted"/>